<organism evidence="2 3">
    <name type="scientific">Fraxinus pennsylvanica</name>
    <dbReference type="NCBI Taxonomy" id="56036"/>
    <lineage>
        <taxon>Eukaryota</taxon>
        <taxon>Viridiplantae</taxon>
        <taxon>Streptophyta</taxon>
        <taxon>Embryophyta</taxon>
        <taxon>Tracheophyta</taxon>
        <taxon>Spermatophyta</taxon>
        <taxon>Magnoliopsida</taxon>
        <taxon>eudicotyledons</taxon>
        <taxon>Gunneridae</taxon>
        <taxon>Pentapetalae</taxon>
        <taxon>asterids</taxon>
        <taxon>lamiids</taxon>
        <taxon>Lamiales</taxon>
        <taxon>Oleaceae</taxon>
        <taxon>Oleeae</taxon>
        <taxon>Fraxinus</taxon>
    </lineage>
</organism>
<name>A0AAD2EBH6_9LAMI</name>
<evidence type="ECO:0000256" key="1">
    <source>
        <dbReference type="SAM" id="MobiDB-lite"/>
    </source>
</evidence>
<dbReference type="EMBL" id="OU503054">
    <property type="protein sequence ID" value="CAI9783223.1"/>
    <property type="molecule type" value="Genomic_DNA"/>
</dbReference>
<gene>
    <name evidence="2" type="ORF">FPE_LOCUS30653</name>
</gene>
<keyword evidence="3" id="KW-1185">Reference proteome</keyword>
<sequence>MDTNFSPCIGADEKEEYIDMDLSFSSTNSLYSPNSSPQSKDFEFQLSSISNDKGTTTSSADELFYKGQLLPLHRSPRLKMVQKLLEASSNTTITTFLENTKPGFKEENHHETPFMTCSTNTSSSSVKSCRASCELNPNKNFFERPAELSSFVNKQHPKNSWSKKMKLMMHSVHFQKLKALRAYLKSLFSKSASNLEAENLSKVEEPSNDKYIKITRKKPFGSTGKSTCPTMSKATLIKSIEKEGIGNDNVHRRSFSGAIKRHSATKRSSFSSSSSSSISSSAASSSSSSSRFNSCGFQELHFLKRSSSATKIERSVEAAIAHCKKSQQLSESRNNTCCSM</sequence>
<proteinExistence type="predicted"/>
<dbReference type="PANTHER" id="PTHR33312">
    <property type="entry name" value="MEMBRANE-ASSOCIATED KINASE REGULATOR 4-RELATED"/>
    <property type="match status" value="1"/>
</dbReference>
<dbReference type="Proteomes" id="UP000834106">
    <property type="component" value="Chromosome 19"/>
</dbReference>
<dbReference type="PANTHER" id="PTHR33312:SF21">
    <property type="entry name" value="MEMBRANE-ASSOCIATED KINASE REGULATOR 3-RELATED"/>
    <property type="match status" value="1"/>
</dbReference>
<accession>A0AAD2EBH6</accession>
<feature type="compositionally biased region" description="Low complexity" evidence="1">
    <location>
        <begin position="268"/>
        <end position="290"/>
    </location>
</feature>
<evidence type="ECO:0000313" key="2">
    <source>
        <dbReference type="EMBL" id="CAI9783223.1"/>
    </source>
</evidence>
<dbReference type="GO" id="GO:0019210">
    <property type="term" value="F:kinase inhibitor activity"/>
    <property type="evidence" value="ECO:0007669"/>
    <property type="project" value="InterPro"/>
</dbReference>
<evidence type="ECO:0000313" key="3">
    <source>
        <dbReference type="Proteomes" id="UP000834106"/>
    </source>
</evidence>
<dbReference type="InterPro" id="IPR039620">
    <property type="entry name" value="BKI1/MAKR1/3/4"/>
</dbReference>
<dbReference type="AlphaFoldDB" id="A0AAD2EBH6"/>
<reference evidence="2" key="1">
    <citation type="submission" date="2023-05" db="EMBL/GenBank/DDBJ databases">
        <authorList>
            <person name="Huff M."/>
        </authorList>
    </citation>
    <scope>NUCLEOTIDE SEQUENCE</scope>
</reference>
<feature type="region of interest" description="Disordered" evidence="1">
    <location>
        <begin position="266"/>
        <end position="291"/>
    </location>
</feature>
<protein>
    <recommendedName>
        <fullName evidence="4">Membrane-associated kinase regulator 4</fullName>
    </recommendedName>
</protein>
<dbReference type="GO" id="GO:0005886">
    <property type="term" value="C:plasma membrane"/>
    <property type="evidence" value="ECO:0007669"/>
    <property type="project" value="InterPro"/>
</dbReference>
<evidence type="ECO:0008006" key="4">
    <source>
        <dbReference type="Google" id="ProtNLM"/>
    </source>
</evidence>